<feature type="domain" description="BROMI middle region" evidence="2">
    <location>
        <begin position="650"/>
        <end position="972"/>
    </location>
</feature>
<organism evidence="4">
    <name type="scientific">Schistocephalus solidus</name>
    <name type="common">Tapeworm</name>
    <dbReference type="NCBI Taxonomy" id="70667"/>
    <lineage>
        <taxon>Eukaryota</taxon>
        <taxon>Metazoa</taxon>
        <taxon>Spiralia</taxon>
        <taxon>Lophotrochozoa</taxon>
        <taxon>Platyhelminthes</taxon>
        <taxon>Cestoda</taxon>
        <taxon>Eucestoda</taxon>
        <taxon>Diphyllobothriidea</taxon>
        <taxon>Diphyllobothriidae</taxon>
        <taxon>Schistocephalus</taxon>
    </lineage>
</organism>
<protein>
    <submittedName>
        <fullName evidence="4">Protein broad-minded</fullName>
    </submittedName>
</protein>
<accession>A0A0V0J3K2</accession>
<gene>
    <name evidence="4" type="primary">BROMI</name>
    <name evidence="4" type="ORF">TR160169</name>
</gene>
<evidence type="ECO:0000259" key="2">
    <source>
        <dbReference type="Pfam" id="PF14961"/>
    </source>
</evidence>
<evidence type="ECO:0000259" key="3">
    <source>
        <dbReference type="Pfam" id="PF23440"/>
    </source>
</evidence>
<dbReference type="Pfam" id="PF23440">
    <property type="entry name" value="BROMI_C"/>
    <property type="match status" value="2"/>
</dbReference>
<dbReference type="Pfam" id="PF14961">
    <property type="entry name" value="BROMI"/>
    <property type="match status" value="2"/>
</dbReference>
<feature type="domain" description="BROMI C-terminal Rab TBC-like" evidence="3">
    <location>
        <begin position="999"/>
        <end position="1230"/>
    </location>
</feature>
<feature type="domain" description="BROMI C-terminal Rab TBC-like" evidence="3">
    <location>
        <begin position="1311"/>
        <end position="1511"/>
    </location>
</feature>
<proteinExistence type="predicted"/>
<feature type="region of interest" description="Disordered" evidence="1">
    <location>
        <begin position="1258"/>
        <end position="1298"/>
    </location>
</feature>
<evidence type="ECO:0000256" key="1">
    <source>
        <dbReference type="SAM" id="MobiDB-lite"/>
    </source>
</evidence>
<feature type="domain" description="BROMI middle region" evidence="2">
    <location>
        <begin position="310"/>
        <end position="543"/>
    </location>
</feature>
<feature type="region of interest" description="Disordered" evidence="1">
    <location>
        <begin position="119"/>
        <end position="138"/>
    </location>
</feature>
<feature type="region of interest" description="Disordered" evidence="1">
    <location>
        <begin position="616"/>
        <end position="637"/>
    </location>
</feature>
<name>A0A0V0J3K2_SCHSO</name>
<evidence type="ECO:0000313" key="4">
    <source>
        <dbReference type="EMBL" id="JAP59626.1"/>
    </source>
</evidence>
<reference evidence="4" key="1">
    <citation type="submission" date="2016-01" db="EMBL/GenBank/DDBJ databases">
        <title>Reference transcriptome for the parasite Schistocephalus solidus: insights into the molecular evolution of parasitism.</title>
        <authorList>
            <person name="Hebert F.O."/>
            <person name="Grambauer S."/>
            <person name="Barber I."/>
            <person name="Landry C.R."/>
            <person name="Aubin-Horth N."/>
        </authorList>
    </citation>
    <scope>NUCLEOTIDE SEQUENCE</scope>
</reference>
<dbReference type="EMBL" id="GEEE01003599">
    <property type="protein sequence ID" value="JAP59626.1"/>
    <property type="molecule type" value="Transcribed_RNA"/>
</dbReference>
<dbReference type="InterPro" id="IPR055392">
    <property type="entry name" value="BROMI_C"/>
</dbReference>
<feature type="compositionally biased region" description="Low complexity" evidence="1">
    <location>
        <begin position="1273"/>
        <end position="1288"/>
    </location>
</feature>
<dbReference type="InterPro" id="IPR032735">
    <property type="entry name" value="BROMI_M"/>
</dbReference>
<sequence length="1518" mass="168866">MIRSDMNEFVEPLQALIFELQSTGCTESYEQILQEIGSKKTLPHSSEKGLVLLKILETQVDTFLEKNKALILNAMPDGLFQVDSDVAHVIHSKEFTVFHNDIRENLRAAMECILRRVEEEGQQDNSEGSEHTDSSSTISGTLQADVASLASTETESIDRISGVNRPPYDQRGSRIVEEHSSVMTESPLNERTRQASVAESSFSGSLTQEGCTFLSQTELAELARLLDPQNHSIAERTTALRQIVNLPVLDVQACESWMAAASLQTPTQQTLTVAHEQASTSSQIFSLPATTSTDEVSASVWDPSNLPPYSIRTGILEALNDEDEELWSLAMQFLAKGFATTSANVKECYCVLTEYIEDQFSGGCGPLPKLISGLDISNPRMHRLFRAFCLFNEVNKQITQLWLRYPEKHVLTILDRCLSIFTIGGTNVATTDVSLTPVHFISLLDPQATWFAKWTKGAYSCRPLLTKLKNNRHFITACLAVCLRFLRGPQCDDNSSTENLPQQFVYSGSQVDAAHFLHSLHVLVWLLCLREGRKLFPLRLSDQRVAHLSRDEIPTQIDNYRKVQVGDVVASLLWFLRNPHIGSGPDKNCRTLASSCLLRLSESPFAHELFRSNSEGSATVRSRKQKRPDKCATAPPSPGLPTSICSVLVEPISALLRDLANGLKFQDIEVHRYEVCCQFTQVLVNLSRSPAGRTFITRQEVLVDRQQPLLSRISHALCYLLGVVRAMLAGQVPLPAPSDNPAKLIGNLSRILCQTCLTPEGMESCAKFSIHIEALETWKAINAELKTSSTMTDATRTYLSNLRKALEDYLLSLAATPKGLELLRRMELLKDCVECIFIRYDRVIKMQKYERFGCGLLVSQLAASSTGYANLQACGFTGLCVENAWLTVQGLGSLTEPGRQDGVPAVGEPVPPLWPVDSMEPFVLKPFNQLANIYSSFSAVLLAITSPQASSNDEHAPPHSLTDLLDRLLMLDPMKKYFILYRPEEGRIFGLRLLSFIVSSLDVFLLLEARFSLLDLLLEEQSACAIEERSDTYILDAGLVERNYLLAKCNLIGGPTERYLPPRTLCCHRQEPYPFPVISKLPCNLEAFTNPKLRCLREPCVSAAETEICHLAVSRAKDTRSRSQTLLALVSSMLHRNGRREQTVKLSALNEGIKVLQKTVAFLGRSSKTPDAPAIFEACLKGIVLRKVTQSDVPPVKDTPTTLPSIEEAAIRLIIRYGRRVSTFDQSAAAATQPTQQSVQATELFRSIDSLLAGERQAQSSSSAASPSPPTSPALSSTSFSCASSSQQAERKTTESVAPRLRAELNEPFDRDLSCSLAHFEGFDWFTATIYLIFGGDSGRAFAFLADFYKSRSAVYLWPARSRSLGKNSRKPEVISSYVAEIPPMYYKLCHHMELILAKEVQGVFNTFRLSGHPPAKVFYHWMSQCFWNYLDWPEIVDFQLLCLLCGPEYAAFAGVAMLRHLKPTLIDALQSQSHLVRLREEPITGFRFIDHLDFIESLAAKYGPEVSADLNQPLSIN</sequence>